<protein>
    <submittedName>
        <fullName evidence="7">Monooxygenase</fullName>
    </submittedName>
</protein>
<keyword evidence="2" id="KW-0285">Flavoprotein</keyword>
<dbReference type="PANTHER" id="PTHR30137:SF16">
    <property type="entry name" value="BLL0895 PROTEIN"/>
    <property type="match status" value="1"/>
</dbReference>
<proteinExistence type="inferred from homology"/>
<name>A0A6J4HEI6_9ACTN</name>
<dbReference type="InterPro" id="IPR036661">
    <property type="entry name" value="Luciferase-like_sf"/>
</dbReference>
<dbReference type="InterPro" id="IPR050766">
    <property type="entry name" value="Bact_Lucif_Oxidored"/>
</dbReference>
<gene>
    <name evidence="7" type="ORF">AVDCRST_MAG20-475</name>
</gene>
<dbReference type="InterPro" id="IPR011251">
    <property type="entry name" value="Luciferase-like_dom"/>
</dbReference>
<accession>A0A6J4HEI6</accession>
<evidence type="ECO:0000256" key="2">
    <source>
        <dbReference type="ARBA" id="ARBA00022630"/>
    </source>
</evidence>
<evidence type="ECO:0000259" key="6">
    <source>
        <dbReference type="Pfam" id="PF00296"/>
    </source>
</evidence>
<sequence>MTTGRLRFGAFLAPHHPLGEHPTLMFRRDLELAAHLDELGYDEFWCGEHHSSGWETIASPEMFLAAAGERTSRIGLGTGVVSLPYHHPFNVAQRIVQLDHMTRGRALFGSGPGALPSDARTLGIDPMVQRDRQDEALGVICRLLRGEDRFTHESEWFTLRDAQLQILPLQEEVPMVTASSISPSGMQLAGKHGTGVISIASASTEGLQALPTQWSFAEDAAAQHGKVADRRDWRVLMAWHLAETREQAEREAITGLHRWHNDYNVHVLGRPGATRVEDAQELLERTTGQGAVGAGAAVIGTPDDLVAAVRSLQDLTGGFGVVVGFAHDWANREATLRSWELAARYVVPELNGYTRNLRASADHLHENQADLIAGASAAVFAKISENERASAAMATTMQQIQEQQQGGGWRPGMPKASAEGGD</sequence>
<evidence type="ECO:0000256" key="4">
    <source>
        <dbReference type="ARBA" id="ARBA00023033"/>
    </source>
</evidence>
<reference evidence="7" key="1">
    <citation type="submission" date="2020-02" db="EMBL/GenBank/DDBJ databases">
        <authorList>
            <person name="Meier V. D."/>
        </authorList>
    </citation>
    <scope>NUCLEOTIDE SEQUENCE</scope>
    <source>
        <strain evidence="7">AVDCRST_MAG20</strain>
    </source>
</reference>
<dbReference type="Pfam" id="PF00296">
    <property type="entry name" value="Bac_luciferase"/>
    <property type="match status" value="1"/>
</dbReference>
<evidence type="ECO:0000256" key="1">
    <source>
        <dbReference type="ARBA" id="ARBA00010426"/>
    </source>
</evidence>
<organism evidence="7">
    <name type="scientific">uncultured Acidimicrobiales bacterium</name>
    <dbReference type="NCBI Taxonomy" id="310071"/>
    <lineage>
        <taxon>Bacteria</taxon>
        <taxon>Bacillati</taxon>
        <taxon>Actinomycetota</taxon>
        <taxon>Acidimicrobiia</taxon>
        <taxon>Acidimicrobiales</taxon>
        <taxon>environmental samples</taxon>
    </lineage>
</organism>
<feature type="domain" description="Luciferase-like" evidence="6">
    <location>
        <begin position="7"/>
        <end position="315"/>
    </location>
</feature>
<evidence type="ECO:0000256" key="5">
    <source>
        <dbReference type="SAM" id="MobiDB-lite"/>
    </source>
</evidence>
<comment type="similarity">
    <text evidence="1">Belongs to the bacterial luciferase oxidoreductase family.</text>
</comment>
<evidence type="ECO:0000256" key="3">
    <source>
        <dbReference type="ARBA" id="ARBA00023002"/>
    </source>
</evidence>
<dbReference type="Gene3D" id="3.20.20.30">
    <property type="entry name" value="Luciferase-like domain"/>
    <property type="match status" value="1"/>
</dbReference>
<keyword evidence="4 7" id="KW-0503">Monooxygenase</keyword>
<dbReference type="SUPFAM" id="SSF51679">
    <property type="entry name" value="Bacterial luciferase-like"/>
    <property type="match status" value="1"/>
</dbReference>
<dbReference type="GO" id="GO:0005829">
    <property type="term" value="C:cytosol"/>
    <property type="evidence" value="ECO:0007669"/>
    <property type="project" value="TreeGrafter"/>
</dbReference>
<dbReference type="GO" id="GO:0004497">
    <property type="term" value="F:monooxygenase activity"/>
    <property type="evidence" value="ECO:0007669"/>
    <property type="project" value="UniProtKB-KW"/>
</dbReference>
<dbReference type="PANTHER" id="PTHR30137">
    <property type="entry name" value="LUCIFERASE-LIKE MONOOXYGENASE"/>
    <property type="match status" value="1"/>
</dbReference>
<dbReference type="EMBL" id="CADCSY010000026">
    <property type="protein sequence ID" value="CAA9219334.1"/>
    <property type="molecule type" value="Genomic_DNA"/>
</dbReference>
<keyword evidence="3" id="KW-0560">Oxidoreductase</keyword>
<feature type="region of interest" description="Disordered" evidence="5">
    <location>
        <begin position="398"/>
        <end position="422"/>
    </location>
</feature>
<evidence type="ECO:0000313" key="7">
    <source>
        <dbReference type="EMBL" id="CAA9219334.1"/>
    </source>
</evidence>
<dbReference type="AlphaFoldDB" id="A0A6J4HEI6"/>
<dbReference type="GO" id="GO:0016705">
    <property type="term" value="F:oxidoreductase activity, acting on paired donors, with incorporation or reduction of molecular oxygen"/>
    <property type="evidence" value="ECO:0007669"/>
    <property type="project" value="InterPro"/>
</dbReference>